<gene>
    <name evidence="1" type="ORF">GCM10010171_54010</name>
</gene>
<dbReference type="EMBL" id="BMRB01000006">
    <property type="protein sequence ID" value="GGS52136.1"/>
    <property type="molecule type" value="Genomic_DNA"/>
</dbReference>
<name>A0A918GRB0_9PSEU</name>
<proteinExistence type="predicted"/>
<organism evidence="1 2">
    <name type="scientific">Actinokineospora fastidiosa</name>
    <dbReference type="NCBI Taxonomy" id="1816"/>
    <lineage>
        <taxon>Bacteria</taxon>
        <taxon>Bacillati</taxon>
        <taxon>Actinomycetota</taxon>
        <taxon>Actinomycetes</taxon>
        <taxon>Pseudonocardiales</taxon>
        <taxon>Pseudonocardiaceae</taxon>
        <taxon>Actinokineospora</taxon>
    </lineage>
</organism>
<sequence>MTIPLIALGPDDLDALARGGGGPDLARLLVRARRSTTLMFIADVLGRDPRAVRAWRTLAALRRRAPAAVDRVLDDPAVGAWAAAVAGRRSGRQADLAFVAAAAAIRAGVPVTVDFPRTPTGFLPSLGWLTAPVVGPVSTDRLEWERAPVVSLDGVEFTITRLPPSLLPALEQSPTVDVAAWTPLLRAAWRVLRRTDPGAAAELGAMITTLAPMAAHDDKANSSTVTDALGCVFLTFNTDPETLAATLVHELQHAKLAAVMDMHPLTTTSRTRYYAPWREDPRPVAGLLHGVYAFLGVTGFWRRRRALGGGTRAENEYARWRSAALSAACTLLSGTDLTPHGRHFVDGVARTLWEWSADPVPPTAITHAAEANTAHRRRWHRQEPSTPN</sequence>
<protein>
    <submittedName>
        <fullName evidence="1">HEXXH motif domain-containing protein</fullName>
    </submittedName>
</protein>
<dbReference type="AlphaFoldDB" id="A0A918GRB0"/>
<comment type="caution">
    <text evidence="1">The sequence shown here is derived from an EMBL/GenBank/DDBJ whole genome shotgun (WGS) entry which is preliminary data.</text>
</comment>
<dbReference type="RefSeq" id="WP_189213411.1">
    <property type="nucleotide sequence ID" value="NZ_BMRB01000006.1"/>
</dbReference>
<accession>A0A918GRB0</accession>
<dbReference type="Proteomes" id="UP000660680">
    <property type="component" value="Unassembled WGS sequence"/>
</dbReference>
<dbReference type="NCBIfam" id="TIGR04267">
    <property type="entry name" value="mod_HExxH"/>
    <property type="match status" value="1"/>
</dbReference>
<dbReference type="InterPro" id="IPR026337">
    <property type="entry name" value="AKG_HExxH"/>
</dbReference>
<evidence type="ECO:0000313" key="1">
    <source>
        <dbReference type="EMBL" id="GGS52136.1"/>
    </source>
</evidence>
<reference evidence="1" key="2">
    <citation type="submission" date="2020-09" db="EMBL/GenBank/DDBJ databases">
        <authorList>
            <person name="Sun Q."/>
            <person name="Ohkuma M."/>
        </authorList>
    </citation>
    <scope>NUCLEOTIDE SEQUENCE</scope>
    <source>
        <strain evidence="1">JCM 3276</strain>
    </source>
</reference>
<keyword evidence="2" id="KW-1185">Reference proteome</keyword>
<evidence type="ECO:0000313" key="2">
    <source>
        <dbReference type="Proteomes" id="UP000660680"/>
    </source>
</evidence>
<reference evidence="1" key="1">
    <citation type="journal article" date="2014" name="Int. J. Syst. Evol. Microbiol.">
        <title>Complete genome sequence of Corynebacterium casei LMG S-19264T (=DSM 44701T), isolated from a smear-ripened cheese.</title>
        <authorList>
            <consortium name="US DOE Joint Genome Institute (JGI-PGF)"/>
            <person name="Walter F."/>
            <person name="Albersmeier A."/>
            <person name="Kalinowski J."/>
            <person name="Ruckert C."/>
        </authorList>
    </citation>
    <scope>NUCLEOTIDE SEQUENCE</scope>
    <source>
        <strain evidence="1">JCM 3276</strain>
    </source>
</reference>